<evidence type="ECO:0000256" key="8">
    <source>
        <dbReference type="ARBA" id="ARBA00022840"/>
    </source>
</evidence>
<keyword evidence="5 14" id="KW-0169">Cobalamin biosynthesis</keyword>
<dbReference type="SUPFAM" id="SSF89028">
    <property type="entry name" value="Cobalamin adenosyltransferase-like"/>
    <property type="match status" value="1"/>
</dbReference>
<keyword evidence="17" id="KW-1185">Reference proteome</keyword>
<evidence type="ECO:0000256" key="5">
    <source>
        <dbReference type="ARBA" id="ARBA00022573"/>
    </source>
</evidence>
<evidence type="ECO:0000256" key="9">
    <source>
        <dbReference type="ARBA" id="ARBA00031529"/>
    </source>
</evidence>
<dbReference type="PANTHER" id="PTHR12213">
    <property type="entry name" value="CORRINOID ADENOSYLTRANSFERASE"/>
    <property type="match status" value="1"/>
</dbReference>
<dbReference type="RefSeq" id="WP_146924702.1">
    <property type="nucleotide sequence ID" value="NZ_BJUY01000022.1"/>
</dbReference>
<evidence type="ECO:0000256" key="12">
    <source>
        <dbReference type="ARBA" id="ARBA00048555"/>
    </source>
</evidence>
<evidence type="ECO:0000256" key="14">
    <source>
        <dbReference type="RuleBase" id="RU366026"/>
    </source>
</evidence>
<dbReference type="Proteomes" id="UP000321662">
    <property type="component" value="Unassembled WGS sequence"/>
</dbReference>
<reference evidence="16 17" key="1">
    <citation type="submission" date="2019-07" db="EMBL/GenBank/DDBJ databases">
        <title>Whole genome shotgun sequence of Alkalibacterium kapii NBRC 103247.</title>
        <authorList>
            <person name="Hosoyama A."/>
            <person name="Uohara A."/>
            <person name="Ohji S."/>
            <person name="Ichikawa N."/>
        </authorList>
    </citation>
    <scope>NUCLEOTIDE SEQUENCE [LARGE SCALE GENOMIC DNA]</scope>
    <source>
        <strain evidence="16 17">NBRC 103247</strain>
    </source>
</reference>
<comment type="caution">
    <text evidence="16">The sequence shown here is derived from an EMBL/GenBank/DDBJ whole genome shotgun (WGS) entry which is preliminary data.</text>
</comment>
<proteinExistence type="inferred from homology"/>
<keyword evidence="8 14" id="KW-0067">ATP-binding</keyword>
<comment type="catalytic activity">
    <reaction evidence="12 14">
        <text>2 cob(II)yrinate a,c diamide + reduced [electron-transfer flavoprotein] + 2 ATP = 2 adenosylcob(III)yrinate a,c-diamide + 2 triphosphate + oxidized [electron-transfer flavoprotein] + 3 H(+)</text>
        <dbReference type="Rhea" id="RHEA:11528"/>
        <dbReference type="Rhea" id="RHEA-COMP:10685"/>
        <dbReference type="Rhea" id="RHEA-COMP:10686"/>
        <dbReference type="ChEBI" id="CHEBI:15378"/>
        <dbReference type="ChEBI" id="CHEBI:18036"/>
        <dbReference type="ChEBI" id="CHEBI:30616"/>
        <dbReference type="ChEBI" id="CHEBI:57692"/>
        <dbReference type="ChEBI" id="CHEBI:58307"/>
        <dbReference type="ChEBI" id="CHEBI:58503"/>
        <dbReference type="ChEBI" id="CHEBI:58537"/>
        <dbReference type="EC" id="2.5.1.17"/>
    </reaction>
</comment>
<dbReference type="InterPro" id="IPR029499">
    <property type="entry name" value="PduO-typ"/>
</dbReference>
<dbReference type="GO" id="GO:0009236">
    <property type="term" value="P:cobalamin biosynthetic process"/>
    <property type="evidence" value="ECO:0007669"/>
    <property type="project" value="UniProtKB-UniRule"/>
</dbReference>
<evidence type="ECO:0000256" key="6">
    <source>
        <dbReference type="ARBA" id="ARBA00022679"/>
    </source>
</evidence>
<name>A0A511AUL0_9LACT</name>
<dbReference type="Gene3D" id="1.20.1200.10">
    <property type="entry name" value="Cobalamin adenosyltransferase-like"/>
    <property type="match status" value="1"/>
</dbReference>
<accession>A0A511AUL0</accession>
<evidence type="ECO:0000256" key="11">
    <source>
        <dbReference type="ARBA" id="ARBA00033354"/>
    </source>
</evidence>
<sequence>MGAIYTKTGDKGKTALLGGSRVSKDDLRVDCYGIFDEANAMLGVAYSNIEDLDMKKVIRDIQKDLFTLSAELASDSKGREKLTSSIQKIDIEATEHLIDDYTNQLEKLKAFVIPGETPGSSFLHVSRTIVRRAERSLIKLQKQETVRKEITQYTNRLSDLLFILARVESELLNVQS</sequence>
<evidence type="ECO:0000256" key="7">
    <source>
        <dbReference type="ARBA" id="ARBA00022741"/>
    </source>
</evidence>
<dbReference type="Pfam" id="PF01923">
    <property type="entry name" value="Cob_adeno_trans"/>
    <property type="match status" value="1"/>
</dbReference>
<organism evidence="16 17">
    <name type="scientific">Alkalibacterium kapii</name>
    <dbReference type="NCBI Taxonomy" id="426704"/>
    <lineage>
        <taxon>Bacteria</taxon>
        <taxon>Bacillati</taxon>
        <taxon>Bacillota</taxon>
        <taxon>Bacilli</taxon>
        <taxon>Lactobacillales</taxon>
        <taxon>Carnobacteriaceae</taxon>
        <taxon>Alkalibacterium</taxon>
    </lineage>
</organism>
<dbReference type="AlphaFoldDB" id="A0A511AUL0"/>
<gene>
    <name evidence="16" type="ORF">AKA01nite_15120</name>
</gene>
<evidence type="ECO:0000256" key="10">
    <source>
        <dbReference type="ARBA" id="ARBA00033334"/>
    </source>
</evidence>
<dbReference type="EC" id="2.5.1.17" evidence="3 14"/>
<keyword evidence="7 14" id="KW-0547">Nucleotide-binding</keyword>
<evidence type="ECO:0000313" key="17">
    <source>
        <dbReference type="Proteomes" id="UP000321662"/>
    </source>
</evidence>
<evidence type="ECO:0000256" key="3">
    <source>
        <dbReference type="ARBA" id="ARBA00012454"/>
    </source>
</evidence>
<evidence type="ECO:0000256" key="2">
    <source>
        <dbReference type="ARBA" id="ARBA00007487"/>
    </source>
</evidence>
<evidence type="ECO:0000256" key="1">
    <source>
        <dbReference type="ARBA" id="ARBA00005121"/>
    </source>
</evidence>
<dbReference type="EMBL" id="BJUY01000022">
    <property type="protein sequence ID" value="GEK91890.1"/>
    <property type="molecule type" value="Genomic_DNA"/>
</dbReference>
<comment type="catalytic activity">
    <reaction evidence="13 14">
        <text>2 cob(II)alamin + reduced [electron-transfer flavoprotein] + 2 ATP = 2 adenosylcob(III)alamin + 2 triphosphate + oxidized [electron-transfer flavoprotein] + 3 H(+)</text>
        <dbReference type="Rhea" id="RHEA:28671"/>
        <dbReference type="Rhea" id="RHEA-COMP:10685"/>
        <dbReference type="Rhea" id="RHEA-COMP:10686"/>
        <dbReference type="ChEBI" id="CHEBI:15378"/>
        <dbReference type="ChEBI" id="CHEBI:16304"/>
        <dbReference type="ChEBI" id="CHEBI:18036"/>
        <dbReference type="ChEBI" id="CHEBI:18408"/>
        <dbReference type="ChEBI" id="CHEBI:30616"/>
        <dbReference type="ChEBI" id="CHEBI:57692"/>
        <dbReference type="ChEBI" id="CHEBI:58307"/>
        <dbReference type="EC" id="2.5.1.17"/>
    </reaction>
</comment>
<protein>
    <recommendedName>
        <fullName evidence="4 14">Corrinoid adenosyltransferase</fullName>
        <ecNumber evidence="3 14">2.5.1.17</ecNumber>
    </recommendedName>
    <alternativeName>
        <fullName evidence="9 14">Cob(II)alamin adenosyltransferase</fullName>
    </alternativeName>
    <alternativeName>
        <fullName evidence="11 14">Cob(II)yrinic acid a,c-diamide adenosyltransferase</fullName>
    </alternativeName>
    <alternativeName>
        <fullName evidence="10 14">Cobinamide/cobalamin adenosyltransferase</fullName>
    </alternativeName>
</protein>
<evidence type="ECO:0000259" key="15">
    <source>
        <dbReference type="Pfam" id="PF01923"/>
    </source>
</evidence>
<feature type="domain" description="Cobalamin adenosyltransferase-like" evidence="15">
    <location>
        <begin position="4"/>
        <end position="167"/>
    </location>
</feature>
<evidence type="ECO:0000256" key="13">
    <source>
        <dbReference type="ARBA" id="ARBA00048692"/>
    </source>
</evidence>
<dbReference type="InterPro" id="IPR036451">
    <property type="entry name" value="CblAdoTrfase-like_sf"/>
</dbReference>
<dbReference type="InterPro" id="IPR016030">
    <property type="entry name" value="CblAdoTrfase-like"/>
</dbReference>
<evidence type="ECO:0000313" key="16">
    <source>
        <dbReference type="EMBL" id="GEK91890.1"/>
    </source>
</evidence>
<dbReference type="GO" id="GO:0008817">
    <property type="term" value="F:corrinoid adenosyltransferase activity"/>
    <property type="evidence" value="ECO:0007669"/>
    <property type="project" value="UniProtKB-UniRule"/>
</dbReference>
<keyword evidence="6 14" id="KW-0808">Transferase</keyword>
<dbReference type="UniPathway" id="UPA00148">
    <property type="reaction ID" value="UER00233"/>
</dbReference>
<comment type="pathway">
    <text evidence="1 14">Cofactor biosynthesis; adenosylcobalamin biosynthesis; adenosylcobalamin from cob(II)yrinate a,c-diamide: step 2/7.</text>
</comment>
<dbReference type="PANTHER" id="PTHR12213:SF0">
    <property type="entry name" value="CORRINOID ADENOSYLTRANSFERASE MMAB"/>
    <property type="match status" value="1"/>
</dbReference>
<comment type="similarity">
    <text evidence="2 14">Belongs to the Cob(I)alamin adenosyltransferase family.</text>
</comment>
<dbReference type="OrthoDB" id="9778896at2"/>
<evidence type="ECO:0000256" key="4">
    <source>
        <dbReference type="ARBA" id="ARBA00020963"/>
    </source>
</evidence>
<dbReference type="NCBIfam" id="TIGR00636">
    <property type="entry name" value="PduO_Nterm"/>
    <property type="match status" value="1"/>
</dbReference>
<dbReference type="GO" id="GO:0005524">
    <property type="term" value="F:ATP binding"/>
    <property type="evidence" value="ECO:0007669"/>
    <property type="project" value="UniProtKB-UniRule"/>
</dbReference>